<reference evidence="2" key="2">
    <citation type="journal article" date="2010" name="Genome Res.">
        <title>Population genomic sequencing of Coccidioides fungi reveals recent hybridization and transposon control.</title>
        <authorList>
            <person name="Neafsey D.E."/>
            <person name="Barker B.M."/>
            <person name="Sharpton T.J."/>
            <person name="Stajich J.E."/>
            <person name="Park D.J."/>
            <person name="Whiston E."/>
            <person name="Hung C.-Y."/>
            <person name="McMahan C."/>
            <person name="White J."/>
            <person name="Sykes S."/>
            <person name="Heiman D."/>
            <person name="Young S."/>
            <person name="Zeng Q."/>
            <person name="Abouelleil A."/>
            <person name="Aftuck L."/>
            <person name="Bessette D."/>
            <person name="Brown A."/>
            <person name="FitzGerald M."/>
            <person name="Lui A."/>
            <person name="Macdonald J.P."/>
            <person name="Priest M."/>
            <person name="Orbach M.J."/>
            <person name="Galgiani J.N."/>
            <person name="Kirkland T.N."/>
            <person name="Cole G.T."/>
            <person name="Birren B.W."/>
            <person name="Henn M.R."/>
            <person name="Taylor J.W."/>
            <person name="Rounsley S.D."/>
        </authorList>
    </citation>
    <scope>GENOME REANNOTATION</scope>
    <source>
        <strain evidence="2">RS</strain>
    </source>
</reference>
<dbReference type="EMBL" id="GG704916">
    <property type="protein sequence ID" value="EAS33121.3"/>
    <property type="molecule type" value="Genomic_DNA"/>
</dbReference>
<evidence type="ECO:0000313" key="2">
    <source>
        <dbReference type="Proteomes" id="UP000001261"/>
    </source>
</evidence>
<sequence>MEPAITIFQSFSKPLPHVDSDNVEYRAVTSETMSTQNQDPIRVLTKKDSTILLKSAQEALQLKPSIPERLQRPMPLLHKTHYLHTECDVLQASELQLIHPVNVVLSGILAAGVTLRCQSEVVSQKGKARVDLIWRCQKGSKTVTVAVLEYKNTKALRLDDWKPIITDVAGAPAIINSGLDADASSLLKDNALKLSRQLKKYSRECKDIVLFDWYSMYIFDFEGASENRRHPFPTRITYSSDSSKFRRLLLGMIYRKLKKEGLVKA</sequence>
<protein>
    <recommendedName>
        <fullName evidence="3">Fungal-type protein kinase domain-containing protein</fullName>
    </recommendedName>
</protein>
<dbReference type="RefSeq" id="XP_001244704.1">
    <property type="nucleotide sequence ID" value="XM_001244703.1"/>
</dbReference>
<dbReference type="OMA" id="YSMYIFD"/>
<dbReference type="Proteomes" id="UP000001261">
    <property type="component" value="Unassembled WGS sequence"/>
</dbReference>
<proteinExistence type="predicted"/>
<gene>
    <name evidence="1" type="ORF">CIMG_04145</name>
</gene>
<dbReference type="InParanoid" id="J3KCW1"/>
<evidence type="ECO:0000313" key="1">
    <source>
        <dbReference type="EMBL" id="EAS33121.3"/>
    </source>
</evidence>
<dbReference type="OrthoDB" id="2896980at2759"/>
<dbReference type="KEGG" id="cim:CIMG_04145"/>
<evidence type="ECO:0008006" key="3">
    <source>
        <dbReference type="Google" id="ProtNLM"/>
    </source>
</evidence>
<accession>J3KCW1</accession>
<name>J3KCW1_COCIM</name>
<dbReference type="GeneID" id="4562949"/>
<dbReference type="STRING" id="246410.J3KCW1"/>
<reference evidence="2" key="1">
    <citation type="journal article" date="2009" name="Genome Res.">
        <title>Comparative genomic analyses of the human fungal pathogens Coccidioides and their relatives.</title>
        <authorList>
            <person name="Sharpton T.J."/>
            <person name="Stajich J.E."/>
            <person name="Rounsley S.D."/>
            <person name="Gardner M.J."/>
            <person name="Wortman J.R."/>
            <person name="Jordar V.S."/>
            <person name="Maiti R."/>
            <person name="Kodira C.D."/>
            <person name="Neafsey D.E."/>
            <person name="Zeng Q."/>
            <person name="Hung C.-Y."/>
            <person name="McMahan C."/>
            <person name="Muszewska A."/>
            <person name="Grynberg M."/>
            <person name="Mandel M.A."/>
            <person name="Kellner E.M."/>
            <person name="Barker B.M."/>
            <person name="Galgiani J.N."/>
            <person name="Orbach M.J."/>
            <person name="Kirkland T.N."/>
            <person name="Cole G.T."/>
            <person name="Henn M.R."/>
            <person name="Birren B.W."/>
            <person name="Taylor J.W."/>
        </authorList>
    </citation>
    <scope>NUCLEOTIDE SEQUENCE [LARGE SCALE GENOMIC DNA]</scope>
    <source>
        <strain evidence="2">RS</strain>
    </source>
</reference>
<keyword evidence="2" id="KW-1185">Reference proteome</keyword>
<organism evidence="1 2">
    <name type="scientific">Coccidioides immitis (strain RS)</name>
    <name type="common">Valley fever fungus</name>
    <dbReference type="NCBI Taxonomy" id="246410"/>
    <lineage>
        <taxon>Eukaryota</taxon>
        <taxon>Fungi</taxon>
        <taxon>Dikarya</taxon>
        <taxon>Ascomycota</taxon>
        <taxon>Pezizomycotina</taxon>
        <taxon>Eurotiomycetes</taxon>
        <taxon>Eurotiomycetidae</taxon>
        <taxon>Onygenales</taxon>
        <taxon>Onygenaceae</taxon>
        <taxon>Coccidioides</taxon>
    </lineage>
</organism>
<dbReference type="AlphaFoldDB" id="J3KCW1"/>
<dbReference type="VEuPathDB" id="FungiDB:CIMG_04145"/>